<dbReference type="Proteomes" id="UP000030008">
    <property type="component" value="Unassembled WGS sequence"/>
</dbReference>
<reference evidence="1 2" key="1">
    <citation type="submission" date="2014-08" db="EMBL/GenBank/DDBJ databases">
        <title>Clostridium innocuum, an unnegligible vancomycin-resistant pathogen causing extra-intestinal infections.</title>
        <authorList>
            <person name="Feng Y."/>
            <person name="Chiu C.-H."/>
        </authorList>
    </citation>
    <scope>NUCLEOTIDE SEQUENCE [LARGE SCALE GENOMIC DNA]</scope>
    <source>
        <strain evidence="1 2">AN88</strain>
    </source>
</reference>
<dbReference type="RefSeq" id="WP_002607720.1">
    <property type="nucleotide sequence ID" value="NZ_JAKNTM010000001.1"/>
</dbReference>
<dbReference type="EMBL" id="JQIF01000023">
    <property type="protein sequence ID" value="KGJ54108.1"/>
    <property type="molecule type" value="Genomic_DNA"/>
</dbReference>
<evidence type="ECO:0000313" key="1">
    <source>
        <dbReference type="EMBL" id="KGJ54108.1"/>
    </source>
</evidence>
<comment type="caution">
    <text evidence="1">The sequence shown here is derived from an EMBL/GenBank/DDBJ whole genome shotgun (WGS) entry which is preliminary data.</text>
</comment>
<name>A0A099IAZ7_CLOIN</name>
<protein>
    <submittedName>
        <fullName evidence="1">Uncharacterized protein</fullName>
    </submittedName>
</protein>
<accession>A0A099IAZ7</accession>
<proteinExistence type="predicted"/>
<gene>
    <name evidence="1" type="ORF">CIAN88_06080</name>
</gene>
<sequence>MKCNVEIKTIAQYKCLRHLEDWGLSTKELRVEMVAANAIKVTDRVGESMVIQMEPDGTFLEDGIPAEIAHA</sequence>
<evidence type="ECO:0000313" key="2">
    <source>
        <dbReference type="Proteomes" id="UP000030008"/>
    </source>
</evidence>
<dbReference type="AlphaFoldDB" id="A0A099IAZ7"/>
<organism evidence="1 2">
    <name type="scientific">Clostridium innocuum</name>
    <dbReference type="NCBI Taxonomy" id="1522"/>
    <lineage>
        <taxon>Bacteria</taxon>
        <taxon>Bacillati</taxon>
        <taxon>Bacillota</taxon>
        <taxon>Clostridia</taxon>
        <taxon>Eubacteriales</taxon>
        <taxon>Clostridiaceae</taxon>
        <taxon>Clostridium</taxon>
    </lineage>
</organism>